<dbReference type="CDD" id="cd03425">
    <property type="entry name" value="NUDIX_MutT_NudA_like"/>
    <property type="match status" value="1"/>
</dbReference>
<evidence type="ECO:0000256" key="10">
    <source>
        <dbReference type="ARBA" id="ARBA00035861"/>
    </source>
</evidence>
<dbReference type="PROSITE" id="PS00893">
    <property type="entry name" value="NUDIX_BOX"/>
    <property type="match status" value="1"/>
</dbReference>
<evidence type="ECO:0000256" key="5">
    <source>
        <dbReference type="ARBA" id="ARBA00022723"/>
    </source>
</evidence>
<evidence type="ECO:0000256" key="9">
    <source>
        <dbReference type="ARBA" id="ARBA00023204"/>
    </source>
</evidence>
<organism evidence="14 15">
    <name type="scientific">Paenibacillus allorhizoplanae</name>
    <dbReference type="NCBI Taxonomy" id="2905648"/>
    <lineage>
        <taxon>Bacteria</taxon>
        <taxon>Bacillati</taxon>
        <taxon>Bacillota</taxon>
        <taxon>Bacilli</taxon>
        <taxon>Bacillales</taxon>
        <taxon>Paenibacillaceae</taxon>
        <taxon>Paenibacillus</taxon>
    </lineage>
</organism>
<evidence type="ECO:0000313" key="15">
    <source>
        <dbReference type="Proteomes" id="UP000838821"/>
    </source>
</evidence>
<dbReference type="Gene3D" id="3.90.79.10">
    <property type="entry name" value="Nucleoside Triphosphate Pyrophosphohydrolase"/>
    <property type="match status" value="1"/>
</dbReference>
<evidence type="ECO:0000256" key="3">
    <source>
        <dbReference type="ARBA" id="ARBA00022457"/>
    </source>
</evidence>
<keyword evidence="7 12" id="KW-0378">Hydrolase</keyword>
<accession>A0ABN8G8M7</accession>
<dbReference type="PRINTS" id="PR00502">
    <property type="entry name" value="NUDIXFAMILY"/>
</dbReference>
<dbReference type="InterPro" id="IPR000086">
    <property type="entry name" value="NUDIX_hydrolase_dom"/>
</dbReference>
<evidence type="ECO:0000313" key="14">
    <source>
        <dbReference type="EMBL" id="CAH1203029.1"/>
    </source>
</evidence>
<comment type="caution">
    <text evidence="14">The sequence shown here is derived from an EMBL/GenBank/DDBJ whole genome shotgun (WGS) entry which is preliminary data.</text>
</comment>
<evidence type="ECO:0000256" key="4">
    <source>
        <dbReference type="ARBA" id="ARBA00022705"/>
    </source>
</evidence>
<dbReference type="GO" id="GO:0016787">
    <property type="term" value="F:hydrolase activity"/>
    <property type="evidence" value="ECO:0007669"/>
    <property type="project" value="UniProtKB-KW"/>
</dbReference>
<comment type="cofactor">
    <cofactor evidence="1">
        <name>Mg(2+)</name>
        <dbReference type="ChEBI" id="CHEBI:18420"/>
    </cofactor>
</comment>
<evidence type="ECO:0000256" key="1">
    <source>
        <dbReference type="ARBA" id="ARBA00001946"/>
    </source>
</evidence>
<keyword evidence="3" id="KW-0515">Mutator protein</keyword>
<evidence type="ECO:0000256" key="11">
    <source>
        <dbReference type="ARBA" id="ARBA00038905"/>
    </source>
</evidence>
<dbReference type="EMBL" id="CAKMMW010000005">
    <property type="protein sequence ID" value="CAH1203029.1"/>
    <property type="molecule type" value="Genomic_DNA"/>
</dbReference>
<comment type="similarity">
    <text evidence="2 12">Belongs to the Nudix hydrolase family.</text>
</comment>
<dbReference type="InterPro" id="IPR020084">
    <property type="entry name" value="NUDIX_hydrolase_CS"/>
</dbReference>
<gene>
    <name evidence="14" type="primary">nudG</name>
    <name evidence="14" type="ORF">PAECIP111891_02206</name>
</gene>
<dbReference type="RefSeq" id="WP_236287067.1">
    <property type="nucleotide sequence ID" value="NZ_CAKMMW010000005.1"/>
</dbReference>
<evidence type="ECO:0000256" key="6">
    <source>
        <dbReference type="ARBA" id="ARBA00022763"/>
    </source>
</evidence>
<keyword evidence="15" id="KW-1185">Reference proteome</keyword>
<keyword evidence="4" id="KW-0235">DNA replication</keyword>
<dbReference type="InterPro" id="IPR015797">
    <property type="entry name" value="NUDIX_hydrolase-like_dom_sf"/>
</dbReference>
<evidence type="ECO:0000256" key="7">
    <source>
        <dbReference type="ARBA" id="ARBA00022801"/>
    </source>
</evidence>
<dbReference type="EC" id="3.6.1.55" evidence="11"/>
<comment type="catalytic activity">
    <reaction evidence="10">
        <text>8-oxo-dGTP + H2O = 8-oxo-dGMP + diphosphate + H(+)</text>
        <dbReference type="Rhea" id="RHEA:31575"/>
        <dbReference type="ChEBI" id="CHEBI:15377"/>
        <dbReference type="ChEBI" id="CHEBI:15378"/>
        <dbReference type="ChEBI" id="CHEBI:33019"/>
        <dbReference type="ChEBI" id="CHEBI:63224"/>
        <dbReference type="ChEBI" id="CHEBI:77896"/>
        <dbReference type="EC" id="3.6.1.55"/>
    </reaction>
</comment>
<sequence>MKKVAAALLMKENKILIAQRKSTDKLAGKWEFPGGKQEDGETLEECLKREMNEEFGIEVNVGDFFGESTFHYMAGTIVLYAYWCTWTSGELVAVDHDDYRWVSVEEMSQFDFAPADVPFINTLVSLSYGHQK</sequence>
<dbReference type="InterPro" id="IPR047127">
    <property type="entry name" value="MutT-like"/>
</dbReference>
<dbReference type="PANTHER" id="PTHR47707:SF1">
    <property type="entry name" value="NUDIX HYDROLASE FAMILY PROTEIN"/>
    <property type="match status" value="1"/>
</dbReference>
<dbReference type="PROSITE" id="PS51462">
    <property type="entry name" value="NUDIX"/>
    <property type="match status" value="1"/>
</dbReference>
<evidence type="ECO:0000256" key="8">
    <source>
        <dbReference type="ARBA" id="ARBA00022842"/>
    </source>
</evidence>
<evidence type="ECO:0000256" key="12">
    <source>
        <dbReference type="RuleBase" id="RU003476"/>
    </source>
</evidence>
<dbReference type="PANTHER" id="PTHR47707">
    <property type="entry name" value="8-OXO-DGTP DIPHOSPHATASE"/>
    <property type="match status" value="1"/>
</dbReference>
<dbReference type="InterPro" id="IPR020476">
    <property type="entry name" value="Nudix_hydrolase"/>
</dbReference>
<keyword evidence="6" id="KW-0227">DNA damage</keyword>
<dbReference type="Proteomes" id="UP000838821">
    <property type="component" value="Unassembled WGS sequence"/>
</dbReference>
<evidence type="ECO:0000259" key="13">
    <source>
        <dbReference type="PROSITE" id="PS51462"/>
    </source>
</evidence>
<keyword evidence="5" id="KW-0479">Metal-binding</keyword>
<keyword evidence="8" id="KW-0460">Magnesium</keyword>
<feature type="domain" description="Nudix hydrolase" evidence="13">
    <location>
        <begin position="1"/>
        <end position="127"/>
    </location>
</feature>
<dbReference type="SUPFAM" id="SSF55811">
    <property type="entry name" value="Nudix"/>
    <property type="match status" value="1"/>
</dbReference>
<evidence type="ECO:0000256" key="2">
    <source>
        <dbReference type="ARBA" id="ARBA00005582"/>
    </source>
</evidence>
<name>A0ABN8G8M7_9BACL</name>
<proteinExistence type="inferred from homology"/>
<keyword evidence="9" id="KW-0234">DNA repair</keyword>
<protein>
    <recommendedName>
        <fullName evidence="11">8-oxo-dGTP diphosphatase</fullName>
        <ecNumber evidence="11">3.6.1.55</ecNumber>
    </recommendedName>
</protein>
<reference evidence="14" key="1">
    <citation type="submission" date="2022-01" db="EMBL/GenBank/DDBJ databases">
        <authorList>
            <person name="Criscuolo A."/>
        </authorList>
    </citation>
    <scope>NUCLEOTIDE SEQUENCE</scope>
    <source>
        <strain evidence="14">CIP111891</strain>
    </source>
</reference>
<dbReference type="Pfam" id="PF00293">
    <property type="entry name" value="NUDIX"/>
    <property type="match status" value="1"/>
</dbReference>